<comment type="caution">
    <text evidence="3">The sequence shown here is derived from an EMBL/GenBank/DDBJ whole genome shotgun (WGS) entry which is preliminary data.</text>
</comment>
<evidence type="ECO:0000256" key="1">
    <source>
        <dbReference type="SAM" id="MobiDB-lite"/>
    </source>
</evidence>
<dbReference type="InterPro" id="IPR049449">
    <property type="entry name" value="TesB_ACOT8-like_N"/>
</dbReference>
<feature type="compositionally biased region" description="Pro residues" evidence="1">
    <location>
        <begin position="135"/>
        <end position="147"/>
    </location>
</feature>
<evidence type="ECO:0000259" key="2">
    <source>
        <dbReference type="Pfam" id="PF13622"/>
    </source>
</evidence>
<gene>
    <name evidence="3" type="ORF">HGA15_31035</name>
</gene>
<dbReference type="RefSeq" id="WP_062980048.1">
    <property type="nucleotide sequence ID" value="NZ_JAAXOT010000023.1"/>
</dbReference>
<dbReference type="SUPFAM" id="SSF54637">
    <property type="entry name" value="Thioesterase/thiol ester dehydrase-isomerase"/>
    <property type="match status" value="2"/>
</dbReference>
<evidence type="ECO:0000313" key="4">
    <source>
        <dbReference type="Proteomes" id="UP000570678"/>
    </source>
</evidence>
<dbReference type="EMBL" id="JAAXOT010000023">
    <property type="protein sequence ID" value="NKY60498.1"/>
    <property type="molecule type" value="Genomic_DNA"/>
</dbReference>
<feature type="region of interest" description="Disordered" evidence="1">
    <location>
        <begin position="128"/>
        <end position="154"/>
    </location>
</feature>
<accession>A0A846YSR6</accession>
<organism evidence="3 4">
    <name type="scientific">Nocardia flavorosea</name>
    <dbReference type="NCBI Taxonomy" id="53429"/>
    <lineage>
        <taxon>Bacteria</taxon>
        <taxon>Bacillati</taxon>
        <taxon>Actinomycetota</taxon>
        <taxon>Actinomycetes</taxon>
        <taxon>Mycobacteriales</taxon>
        <taxon>Nocardiaceae</taxon>
        <taxon>Nocardia</taxon>
    </lineage>
</organism>
<evidence type="ECO:0000313" key="3">
    <source>
        <dbReference type="EMBL" id="NKY60498.1"/>
    </source>
</evidence>
<sequence>MITQWWTALPPVPALTRLGIRSAPTADGRVETALELGPHWTGAGVAGLAALLCDAATGLAVGTLEPDRALSTAMLGVQVTGHPHPAGQIRAVAAPTARRGDYVLATASVLDDSDTEFARATSWWAVRGPREAPAGTPPGLDPAPPVSSGPGTCPADPTRTAFGRALGLAGFRRDLDGTSFELADPTPFHNRSATLHGGLGALLAELAAVAAVDDGVRTPEVLSLNCHYLRAAGPGPEPVQIRGRRIRSGRTSGVARGEVAAPDGRPAVLADVTVAFLAPTDGPER</sequence>
<dbReference type="AlphaFoldDB" id="A0A846YSR6"/>
<dbReference type="InterPro" id="IPR029069">
    <property type="entry name" value="HotDog_dom_sf"/>
</dbReference>
<keyword evidence="4" id="KW-1185">Reference proteome</keyword>
<dbReference type="Gene3D" id="3.10.129.10">
    <property type="entry name" value="Hotdog Thioesterase"/>
    <property type="match status" value="2"/>
</dbReference>
<name>A0A846YSR6_9NOCA</name>
<feature type="domain" description="Acyl-CoA thioesterase-like N-terminal HotDog" evidence="2">
    <location>
        <begin position="192"/>
        <end position="272"/>
    </location>
</feature>
<dbReference type="Pfam" id="PF13622">
    <property type="entry name" value="4HBT_3"/>
    <property type="match status" value="1"/>
</dbReference>
<reference evidence="3 4" key="1">
    <citation type="submission" date="2020-04" db="EMBL/GenBank/DDBJ databases">
        <title>MicrobeNet Type strains.</title>
        <authorList>
            <person name="Nicholson A.C."/>
        </authorList>
    </citation>
    <scope>NUCLEOTIDE SEQUENCE [LARGE SCALE GENOMIC DNA]</scope>
    <source>
        <strain evidence="3 4">JCM 3332</strain>
    </source>
</reference>
<proteinExistence type="predicted"/>
<dbReference type="Proteomes" id="UP000570678">
    <property type="component" value="Unassembled WGS sequence"/>
</dbReference>
<protein>
    <recommendedName>
        <fullName evidence="2">Acyl-CoA thioesterase-like N-terminal HotDog domain-containing protein</fullName>
    </recommendedName>
</protein>